<gene>
    <name evidence="1" type="ORF">MRB53_011718</name>
</gene>
<dbReference type="Proteomes" id="UP001234297">
    <property type="component" value="Chromosome 3"/>
</dbReference>
<accession>A0ACC2LVC8</accession>
<sequence>MLLQLVAMEIAMKKIDKIRQIVHLKQFEKRWKAISLLRQPVFSHPDFDFNPPRQTTSGFFTVYVGAEQIWFVIPTHFLNLPIFVALLNKAEEEFGFHARRGLVLLSEVGFFKEVLRILEEDEQRFRGWELDDVL</sequence>
<organism evidence="1 2">
    <name type="scientific">Persea americana</name>
    <name type="common">Avocado</name>
    <dbReference type="NCBI Taxonomy" id="3435"/>
    <lineage>
        <taxon>Eukaryota</taxon>
        <taxon>Viridiplantae</taxon>
        <taxon>Streptophyta</taxon>
        <taxon>Embryophyta</taxon>
        <taxon>Tracheophyta</taxon>
        <taxon>Spermatophyta</taxon>
        <taxon>Magnoliopsida</taxon>
        <taxon>Magnoliidae</taxon>
        <taxon>Laurales</taxon>
        <taxon>Lauraceae</taxon>
        <taxon>Persea</taxon>
    </lineage>
</organism>
<comment type="caution">
    <text evidence="1">The sequence shown here is derived from an EMBL/GenBank/DDBJ whole genome shotgun (WGS) entry which is preliminary data.</text>
</comment>
<name>A0ACC2LVC8_PERAE</name>
<keyword evidence="2" id="KW-1185">Reference proteome</keyword>
<proteinExistence type="predicted"/>
<protein>
    <submittedName>
        <fullName evidence="1">Uncharacterized protein</fullName>
    </submittedName>
</protein>
<dbReference type="EMBL" id="CM056811">
    <property type="protein sequence ID" value="KAJ8637451.1"/>
    <property type="molecule type" value="Genomic_DNA"/>
</dbReference>
<reference evidence="1 2" key="1">
    <citation type="journal article" date="2022" name="Hortic Res">
        <title>A haplotype resolved chromosomal level avocado genome allows analysis of novel avocado genes.</title>
        <authorList>
            <person name="Nath O."/>
            <person name="Fletcher S.J."/>
            <person name="Hayward A."/>
            <person name="Shaw L.M."/>
            <person name="Masouleh A.K."/>
            <person name="Furtado A."/>
            <person name="Henry R.J."/>
            <person name="Mitter N."/>
        </authorList>
    </citation>
    <scope>NUCLEOTIDE SEQUENCE [LARGE SCALE GENOMIC DNA]</scope>
    <source>
        <strain evidence="2">cv. Hass</strain>
    </source>
</reference>
<evidence type="ECO:0000313" key="2">
    <source>
        <dbReference type="Proteomes" id="UP001234297"/>
    </source>
</evidence>
<evidence type="ECO:0000313" key="1">
    <source>
        <dbReference type="EMBL" id="KAJ8637451.1"/>
    </source>
</evidence>